<sequence>MEAAGKEEAVLAIKAGDLCDPGIPIITVITDGDWCKRSFGSNYNALLEVMLVLGKFYLRELYMHTAVYVQGQEKKLQHLVSMPASKIER</sequence>
<dbReference type="EMBL" id="JARBHB010000005">
    <property type="protein sequence ID" value="KAJ8883152.1"/>
    <property type="molecule type" value="Genomic_DNA"/>
</dbReference>
<evidence type="ECO:0000313" key="2">
    <source>
        <dbReference type="Proteomes" id="UP001159363"/>
    </source>
</evidence>
<reference evidence="1 2" key="1">
    <citation type="submission" date="2023-02" db="EMBL/GenBank/DDBJ databases">
        <title>LHISI_Scaffold_Assembly.</title>
        <authorList>
            <person name="Stuart O.P."/>
            <person name="Cleave R."/>
            <person name="Magrath M.J.L."/>
            <person name="Mikheyev A.S."/>
        </authorList>
    </citation>
    <scope>NUCLEOTIDE SEQUENCE [LARGE SCALE GENOMIC DNA]</scope>
    <source>
        <strain evidence="1">Daus_M_001</strain>
        <tissue evidence="1">Leg muscle</tissue>
    </source>
</reference>
<keyword evidence="2" id="KW-1185">Reference proteome</keyword>
<comment type="caution">
    <text evidence="1">The sequence shown here is derived from an EMBL/GenBank/DDBJ whole genome shotgun (WGS) entry which is preliminary data.</text>
</comment>
<gene>
    <name evidence="1" type="ORF">PR048_014992</name>
</gene>
<organism evidence="1 2">
    <name type="scientific">Dryococelus australis</name>
    <dbReference type="NCBI Taxonomy" id="614101"/>
    <lineage>
        <taxon>Eukaryota</taxon>
        <taxon>Metazoa</taxon>
        <taxon>Ecdysozoa</taxon>
        <taxon>Arthropoda</taxon>
        <taxon>Hexapoda</taxon>
        <taxon>Insecta</taxon>
        <taxon>Pterygota</taxon>
        <taxon>Neoptera</taxon>
        <taxon>Polyneoptera</taxon>
        <taxon>Phasmatodea</taxon>
        <taxon>Verophasmatodea</taxon>
        <taxon>Anareolatae</taxon>
        <taxon>Phasmatidae</taxon>
        <taxon>Eurycanthinae</taxon>
        <taxon>Dryococelus</taxon>
    </lineage>
</organism>
<protein>
    <submittedName>
        <fullName evidence="1">Uncharacterized protein</fullName>
    </submittedName>
</protein>
<accession>A0ABQ9HFR5</accession>
<proteinExistence type="predicted"/>
<name>A0ABQ9HFR5_9NEOP</name>
<dbReference type="Proteomes" id="UP001159363">
    <property type="component" value="Chromosome 4"/>
</dbReference>
<evidence type="ECO:0000313" key="1">
    <source>
        <dbReference type="EMBL" id="KAJ8883152.1"/>
    </source>
</evidence>